<proteinExistence type="predicted"/>
<dbReference type="RefSeq" id="WP_388009791.1">
    <property type="nucleotide sequence ID" value="NZ_JBHUEE010000010.1"/>
</dbReference>
<dbReference type="Proteomes" id="UP001597277">
    <property type="component" value="Unassembled WGS sequence"/>
</dbReference>
<dbReference type="EMBL" id="JBHUEE010000010">
    <property type="protein sequence ID" value="MFD1719458.1"/>
    <property type="molecule type" value="Genomic_DNA"/>
</dbReference>
<organism evidence="1 2">
    <name type="scientific">Georgenia deserti</name>
    <dbReference type="NCBI Taxonomy" id="2093781"/>
    <lineage>
        <taxon>Bacteria</taxon>
        <taxon>Bacillati</taxon>
        <taxon>Actinomycetota</taxon>
        <taxon>Actinomycetes</taxon>
        <taxon>Micrococcales</taxon>
        <taxon>Bogoriellaceae</taxon>
        <taxon>Georgenia</taxon>
    </lineage>
</organism>
<gene>
    <name evidence="1" type="ORF">ACFSE6_16560</name>
</gene>
<evidence type="ECO:0000313" key="1">
    <source>
        <dbReference type="EMBL" id="MFD1719458.1"/>
    </source>
</evidence>
<name>A0ABW4L9F6_9MICO</name>
<keyword evidence="2" id="KW-1185">Reference proteome</keyword>
<sequence length="231" mass="24964">MDTNYDMLPMLGRGKHRNPRKGACFMELASYLAGERWSDRPSCTHRLLAHLARLVNDCTSDAARPQLAPLVPSVIGLTSTDPRWDHEIALLTATRALPVVAEETQRSLAVGALSVDRMLAAGDGRDPDTLRTTTALALREAPLAAQWARRFISHGVVGPVRFHPGPVILDFAVPGIATACVPDSDERLRILLADAVAVCRGLARGYRASAEAGPPLEPEQWREVVAPARVG</sequence>
<protein>
    <recommendedName>
        <fullName evidence="3">DUF222 domain-containing protein</fullName>
    </recommendedName>
</protein>
<reference evidence="2" key="1">
    <citation type="journal article" date="2019" name="Int. J. Syst. Evol. Microbiol.">
        <title>The Global Catalogue of Microorganisms (GCM) 10K type strain sequencing project: providing services to taxonomists for standard genome sequencing and annotation.</title>
        <authorList>
            <consortium name="The Broad Institute Genomics Platform"/>
            <consortium name="The Broad Institute Genome Sequencing Center for Infectious Disease"/>
            <person name="Wu L."/>
            <person name="Ma J."/>
        </authorList>
    </citation>
    <scope>NUCLEOTIDE SEQUENCE [LARGE SCALE GENOMIC DNA]</scope>
    <source>
        <strain evidence="2">JCM 17130</strain>
    </source>
</reference>
<evidence type="ECO:0008006" key="3">
    <source>
        <dbReference type="Google" id="ProtNLM"/>
    </source>
</evidence>
<accession>A0ABW4L9F6</accession>
<comment type="caution">
    <text evidence="1">The sequence shown here is derived from an EMBL/GenBank/DDBJ whole genome shotgun (WGS) entry which is preliminary data.</text>
</comment>
<evidence type="ECO:0000313" key="2">
    <source>
        <dbReference type="Proteomes" id="UP001597277"/>
    </source>
</evidence>